<reference evidence="3" key="1">
    <citation type="submission" date="2016-09" db="EMBL/GenBank/DDBJ databases">
        <authorList>
            <person name="Gulvik C.A."/>
        </authorList>
    </citation>
    <scope>NUCLEOTIDE SEQUENCE [LARGE SCALE GENOMIC DNA]</scope>
    <source>
        <strain evidence="3">LMG 26306</strain>
    </source>
</reference>
<dbReference type="AlphaFoldDB" id="A0A1E5H1P5"/>
<protein>
    <submittedName>
        <fullName evidence="2">Uncharacterized protein</fullName>
    </submittedName>
</protein>
<dbReference type="EMBL" id="MIKB01000002">
    <property type="protein sequence ID" value="OEG18841.1"/>
    <property type="molecule type" value="Genomic_DNA"/>
</dbReference>
<evidence type="ECO:0000313" key="2">
    <source>
        <dbReference type="EMBL" id="OEG18841.1"/>
    </source>
</evidence>
<dbReference type="OrthoDB" id="9757753at2"/>
<feature type="chain" id="PRO_5009178143" evidence="1">
    <location>
        <begin position="28"/>
        <end position="953"/>
    </location>
</feature>
<gene>
    <name evidence="2" type="ORF">BCR23_12935</name>
</gene>
<sequence length="953" mass="103022">MNKIVTIISIGVVSLIASLMISSFTFAATSNSPRNDSEASTKTWCDTFGAGCGAAGGAMWVNNTSSNIYANNVNISTTGNSVSATIYGSIYTSIHYYNIGRTVYATNITDAKASGSLPFSINGANWLSRGATQAPGWFSSAGQGTQISINVSSVPADGKTYNKFISVRRCWGYSPTGIDGACTTENTPVRITRSNPVNWTSSRKSYISTNKATVNGTNGESNPLKVTAGQTLYFRHRSDTSGSGVNYSLNVNGKGARLASFNNPLIRQNSTVNNVTGFYQISPYSGDNGSFTSYTTNKDDIGKTICQRMWVSKIAHNAGSGYSNWVCAKVVAEPWQLSLNTQIKGSFTGNNTYQSKNITAKVGETLNWKHTATNTTNYVAPADGTNKHGFGTLGYNLLYARTASPTNGVASPESHWVRNTANTPNINKNGGSYSYEASNSVYHGLSGITGIYSRNNNGKPPTNYTIKSEDVGKNFCQRQYTGRIKDGGSEAWSDWRCAYVAYDYEIKPCMVTPTTPCGGVDIPSTPGETPTPPVPTIEVPSTTKDTQWVISEWTVPSEKEANPTATNWIDPESDYKHYYRSDSCDAYDTAHGVSRAESKCDNKTYKGNQIFTGTTTFANLAKNFALPEDAELGQRYCIALSVSPYKMTAGQTEDQQNTNKDWRHSAPYCLIAMKEPKMQVWGGNTYAEKGIQTSSPFKYKENSFGSWVEYVGLSGSNIVGFGSASGPTTGRAMNKSLTFSNNTATLGSYGTVPSNDVVSKLQARYTTNVTNGCKESANPRFIVCKSISSTIDVNALVSSQITTGKTVIIDGQDKTLNITADISIKNTPSSLSDIQQVILIGKTINIAPNVTQLDAWLLADESVVTCAEPKNGTLVRNKSFVLPKNCDTPLKINGPIKAKALYSYRTAGGLREESGTPAEIYNFRADTYLWAKANSTNAGAYRTTYTRELSPRF</sequence>
<organism evidence="2 3">
    <name type="scientific">Enterococcus quebecensis</name>
    <dbReference type="NCBI Taxonomy" id="903983"/>
    <lineage>
        <taxon>Bacteria</taxon>
        <taxon>Bacillati</taxon>
        <taxon>Bacillota</taxon>
        <taxon>Bacilli</taxon>
        <taxon>Lactobacillales</taxon>
        <taxon>Enterococcaceae</taxon>
        <taxon>Enterococcus</taxon>
    </lineage>
</organism>
<dbReference type="RefSeq" id="WP_069634028.1">
    <property type="nucleotide sequence ID" value="NZ_JXKZ01000020.1"/>
</dbReference>
<dbReference type="Proteomes" id="UP000094764">
    <property type="component" value="Unassembled WGS sequence"/>
</dbReference>
<accession>A0A1E5H1P5</accession>
<name>A0A1E5H1P5_9ENTE</name>
<comment type="caution">
    <text evidence="2">The sequence shown here is derived from an EMBL/GenBank/DDBJ whole genome shotgun (WGS) entry which is preliminary data.</text>
</comment>
<evidence type="ECO:0000256" key="1">
    <source>
        <dbReference type="SAM" id="SignalP"/>
    </source>
</evidence>
<evidence type="ECO:0000313" key="3">
    <source>
        <dbReference type="Proteomes" id="UP000094764"/>
    </source>
</evidence>
<keyword evidence="1" id="KW-0732">Signal</keyword>
<keyword evidence="3" id="KW-1185">Reference proteome</keyword>
<proteinExistence type="predicted"/>
<dbReference type="STRING" id="903983.BCR23_12935"/>
<feature type="signal peptide" evidence="1">
    <location>
        <begin position="1"/>
        <end position="27"/>
    </location>
</feature>